<evidence type="ECO:0000313" key="3">
    <source>
        <dbReference type="EMBL" id="PQA60084.1"/>
    </source>
</evidence>
<dbReference type="PANTHER" id="PTHR45947:SF3">
    <property type="entry name" value="SULFOQUINOVOSYL TRANSFERASE SQD2"/>
    <property type="match status" value="1"/>
</dbReference>
<dbReference type="PANTHER" id="PTHR45947">
    <property type="entry name" value="SULFOQUINOVOSYL TRANSFERASE SQD2"/>
    <property type="match status" value="1"/>
</dbReference>
<protein>
    <submittedName>
        <fullName evidence="3">Group 1 glycosyl transferase</fullName>
    </submittedName>
</protein>
<dbReference type="OrthoDB" id="655095at2"/>
<name>A0A2S7IQU6_9BACT</name>
<evidence type="ECO:0000313" key="4">
    <source>
        <dbReference type="Proteomes" id="UP000239590"/>
    </source>
</evidence>
<dbReference type="GO" id="GO:0016757">
    <property type="term" value="F:glycosyltransferase activity"/>
    <property type="evidence" value="ECO:0007669"/>
    <property type="project" value="InterPro"/>
</dbReference>
<dbReference type="SUPFAM" id="SSF53756">
    <property type="entry name" value="UDP-Glycosyltransferase/glycogen phosphorylase"/>
    <property type="match status" value="1"/>
</dbReference>
<reference evidence="4" key="1">
    <citation type="submission" date="2018-02" db="EMBL/GenBank/DDBJ databases">
        <title>Genome sequencing of Solimonas sp. HR-BB.</title>
        <authorList>
            <person name="Lee Y."/>
            <person name="Jeon C.O."/>
        </authorList>
    </citation>
    <scope>NUCLEOTIDE SEQUENCE [LARGE SCALE GENOMIC DNA]</scope>
    <source>
        <strain evidence="4">HR-U</strain>
    </source>
</reference>
<feature type="domain" description="Glycosyltransferase subfamily 4-like N-terminal" evidence="2">
    <location>
        <begin position="17"/>
        <end position="174"/>
    </location>
</feature>
<dbReference type="Proteomes" id="UP000239590">
    <property type="component" value="Unassembled WGS sequence"/>
</dbReference>
<dbReference type="AlphaFoldDB" id="A0A2S7IQU6"/>
<feature type="domain" description="Glycosyl transferase family 1" evidence="1">
    <location>
        <begin position="183"/>
        <end position="348"/>
    </location>
</feature>
<keyword evidence="3" id="KW-0808">Transferase</keyword>
<dbReference type="InterPro" id="IPR050194">
    <property type="entry name" value="Glycosyltransferase_grp1"/>
</dbReference>
<sequence>MSTRKILIITPYAGRTGSEMMMGYLLNRFNRDLFQLGLCTLQPGELLNDLPPDVPTFTAPHHFSVVQKLQNKFGENPIFRYLRNVQKQFKADIWYLNTLVPAFLLPLAQELGVRVVTHFHELPLEYMALKGEAFRRLITESDRIIGCSEIVCQRIREAGGQRIELCHSLIDHSRIKIQPDRVQKLRQSLNIQPHEFVWVMSGQSTYRKGFDLLPDFAEQLKGSPARIIWLGQVIDDGFVTYTQEKLKHNSGVRVDVLGVQREDYYHYLSLADGFLLTSREDPFPLVMIEAAALAKPIVAFNSGGVAEFVQEEMGEVVDSWNVRDVVTVLQKVMNKELIFNAEKAKNRAQQFDVSVIISRWETIMRQL</sequence>
<accession>A0A2S7IQU6</accession>
<dbReference type="InterPro" id="IPR028098">
    <property type="entry name" value="Glyco_trans_4-like_N"/>
</dbReference>
<evidence type="ECO:0000259" key="2">
    <source>
        <dbReference type="Pfam" id="PF13439"/>
    </source>
</evidence>
<organism evidence="3 4">
    <name type="scientific">Siphonobacter curvatus</name>
    <dbReference type="NCBI Taxonomy" id="2094562"/>
    <lineage>
        <taxon>Bacteria</taxon>
        <taxon>Pseudomonadati</taxon>
        <taxon>Bacteroidota</taxon>
        <taxon>Cytophagia</taxon>
        <taxon>Cytophagales</taxon>
        <taxon>Cytophagaceae</taxon>
        <taxon>Siphonobacter</taxon>
    </lineage>
</organism>
<keyword evidence="4" id="KW-1185">Reference proteome</keyword>
<comment type="caution">
    <text evidence="3">The sequence shown here is derived from an EMBL/GenBank/DDBJ whole genome shotgun (WGS) entry which is preliminary data.</text>
</comment>
<dbReference type="Pfam" id="PF13439">
    <property type="entry name" value="Glyco_transf_4"/>
    <property type="match status" value="1"/>
</dbReference>
<evidence type="ECO:0000259" key="1">
    <source>
        <dbReference type="Pfam" id="PF00534"/>
    </source>
</evidence>
<dbReference type="Gene3D" id="3.40.50.2000">
    <property type="entry name" value="Glycogen Phosphorylase B"/>
    <property type="match status" value="2"/>
</dbReference>
<gene>
    <name evidence="3" type="ORF">C5O19_10845</name>
</gene>
<dbReference type="Pfam" id="PF00534">
    <property type="entry name" value="Glycos_transf_1"/>
    <property type="match status" value="1"/>
</dbReference>
<dbReference type="EMBL" id="PTRA01000001">
    <property type="protein sequence ID" value="PQA60084.1"/>
    <property type="molecule type" value="Genomic_DNA"/>
</dbReference>
<dbReference type="InterPro" id="IPR001296">
    <property type="entry name" value="Glyco_trans_1"/>
</dbReference>
<dbReference type="RefSeq" id="WP_104712036.1">
    <property type="nucleotide sequence ID" value="NZ_PTRA01000001.1"/>
</dbReference>
<proteinExistence type="predicted"/>